<comment type="function">
    <text evidence="4 6">Essential cell division protein that forms a contractile ring structure (Z ring) at the future cell division site. The regulation of the ring assembly controls the timing and the location of cell division. One of the functions of the FtsZ ring is to recruit other cell division proteins to the septum to produce a new cell wall between the dividing cells. Binds GTP and shows GTPase activity.</text>
</comment>
<keyword evidence="4 6" id="KW-0131">Cell cycle</keyword>
<feature type="binding site" evidence="4">
    <location>
        <begin position="22"/>
        <end position="26"/>
    </location>
    <ligand>
        <name>GTP</name>
        <dbReference type="ChEBI" id="CHEBI:37565"/>
    </ligand>
</feature>
<protein>
    <recommendedName>
        <fullName evidence="4 5">Cell division protein FtsZ</fullName>
    </recommendedName>
</protein>
<comment type="caution">
    <text evidence="10">The sequence shown here is derived from an EMBL/GenBank/DDBJ whole genome shotgun (WGS) entry which is preliminary data.</text>
</comment>
<evidence type="ECO:0000313" key="10">
    <source>
        <dbReference type="EMBL" id="MBM6928385.1"/>
    </source>
</evidence>
<gene>
    <name evidence="4 10" type="primary">ftsZ</name>
    <name evidence="10" type="ORF">H5985_03775</name>
</gene>
<dbReference type="HAMAP" id="MF_00909">
    <property type="entry name" value="FtsZ"/>
    <property type="match status" value="1"/>
</dbReference>
<dbReference type="InterPro" id="IPR037103">
    <property type="entry name" value="Tubulin/FtsZ-like_C"/>
</dbReference>
<dbReference type="PRINTS" id="PR00423">
    <property type="entry name" value="CELLDVISFTSZ"/>
</dbReference>
<dbReference type="SMART" id="SM00864">
    <property type="entry name" value="Tubulin"/>
    <property type="match status" value="1"/>
</dbReference>
<evidence type="ECO:0000259" key="9">
    <source>
        <dbReference type="SMART" id="SM00865"/>
    </source>
</evidence>
<feature type="compositionally biased region" description="Basic and acidic residues" evidence="7">
    <location>
        <begin position="338"/>
        <end position="348"/>
    </location>
</feature>
<comment type="subcellular location">
    <subcellularLocation>
        <location evidence="4">Cytoplasm</location>
    </subcellularLocation>
    <text evidence="4">Assembles at midcell at the inner surface of the cytoplasmic membrane.</text>
</comment>
<feature type="binding site" evidence="4">
    <location>
        <position position="141"/>
    </location>
    <ligand>
        <name>GTP</name>
        <dbReference type="ChEBI" id="CHEBI:37565"/>
    </ligand>
</feature>
<feature type="compositionally biased region" description="Basic and acidic residues" evidence="7">
    <location>
        <begin position="401"/>
        <end position="421"/>
    </location>
</feature>
<feature type="binding site" evidence="4">
    <location>
        <position position="137"/>
    </location>
    <ligand>
        <name>GTP</name>
        <dbReference type="ChEBI" id="CHEBI:37565"/>
    </ligand>
</feature>
<dbReference type="RefSeq" id="WP_205049984.1">
    <property type="nucleotide sequence ID" value="NZ_JACJKX010000005.1"/>
</dbReference>
<name>A0ABS2GRC1_9BURK</name>
<keyword evidence="2 4" id="KW-0547">Nucleotide-binding</keyword>
<keyword evidence="4 6" id="KW-0717">Septation</keyword>
<accession>A0ABS2GRC1</accession>
<dbReference type="CDD" id="cd02201">
    <property type="entry name" value="FtsZ_type1"/>
    <property type="match status" value="1"/>
</dbReference>
<dbReference type="SMART" id="SM00865">
    <property type="entry name" value="Tubulin_C"/>
    <property type="match status" value="1"/>
</dbReference>
<dbReference type="Gene3D" id="3.40.50.1440">
    <property type="entry name" value="Tubulin/FtsZ, GTPase domain"/>
    <property type="match status" value="1"/>
</dbReference>
<evidence type="ECO:0000256" key="5">
    <source>
        <dbReference type="NCBIfam" id="TIGR00065"/>
    </source>
</evidence>
<evidence type="ECO:0000256" key="4">
    <source>
        <dbReference type="HAMAP-Rule" id="MF_00909"/>
    </source>
</evidence>
<feature type="binding site" evidence="4">
    <location>
        <begin position="106"/>
        <end position="108"/>
    </location>
    <ligand>
        <name>GTP</name>
        <dbReference type="ChEBI" id="CHEBI:37565"/>
    </ligand>
</feature>
<evidence type="ECO:0000259" key="8">
    <source>
        <dbReference type="SMART" id="SM00864"/>
    </source>
</evidence>
<dbReference type="SUPFAM" id="SSF55307">
    <property type="entry name" value="Tubulin C-terminal domain-like"/>
    <property type="match status" value="1"/>
</dbReference>
<feature type="binding site" evidence="4">
    <location>
        <position position="185"/>
    </location>
    <ligand>
        <name>GTP</name>
        <dbReference type="ChEBI" id="CHEBI:37565"/>
    </ligand>
</feature>
<dbReference type="InterPro" id="IPR036525">
    <property type="entry name" value="Tubulin/FtsZ_GTPase_sf"/>
</dbReference>
<dbReference type="InterPro" id="IPR045061">
    <property type="entry name" value="FtsZ/CetZ"/>
</dbReference>
<dbReference type="Gene3D" id="3.30.1330.20">
    <property type="entry name" value="Tubulin/FtsZ, C-terminal domain"/>
    <property type="match status" value="1"/>
</dbReference>
<dbReference type="InterPro" id="IPR000158">
    <property type="entry name" value="Cell_div_FtsZ"/>
</dbReference>
<keyword evidence="3 4" id="KW-0342">GTP-binding</keyword>
<evidence type="ECO:0000256" key="7">
    <source>
        <dbReference type="SAM" id="MobiDB-lite"/>
    </source>
</evidence>
<dbReference type="InterPro" id="IPR003008">
    <property type="entry name" value="Tubulin_FtsZ_GTPase"/>
</dbReference>
<evidence type="ECO:0000256" key="3">
    <source>
        <dbReference type="ARBA" id="ARBA00023134"/>
    </source>
</evidence>
<dbReference type="InterPro" id="IPR024757">
    <property type="entry name" value="FtsZ_C"/>
</dbReference>
<evidence type="ECO:0000313" key="11">
    <source>
        <dbReference type="Proteomes" id="UP000777002"/>
    </source>
</evidence>
<dbReference type="InterPro" id="IPR008280">
    <property type="entry name" value="Tub_FtsZ_C"/>
</dbReference>
<dbReference type="NCBIfam" id="TIGR00065">
    <property type="entry name" value="ftsZ"/>
    <property type="match status" value="1"/>
</dbReference>
<keyword evidence="11" id="KW-1185">Reference proteome</keyword>
<feature type="domain" description="Tubulin/FtsZ GTPase" evidence="8">
    <location>
        <begin position="14"/>
        <end position="203"/>
    </location>
</feature>
<proteinExistence type="inferred from homology"/>
<comment type="subunit">
    <text evidence="4">Homodimer. Polymerizes to form a dynamic ring structure in a strictly GTP-dependent manner. Interacts directly with several other division proteins.</text>
</comment>
<feature type="domain" description="Tubulin/FtsZ 2-layer sandwich" evidence="9">
    <location>
        <begin position="205"/>
        <end position="324"/>
    </location>
</feature>
<reference evidence="10 11" key="1">
    <citation type="journal article" date="2021" name="Sci. Rep.">
        <title>The distribution of antibiotic resistance genes in chicken gut microbiota commensals.</title>
        <authorList>
            <person name="Juricova H."/>
            <person name="Matiasovicova J."/>
            <person name="Kubasova T."/>
            <person name="Cejkova D."/>
            <person name="Rychlik I."/>
        </authorList>
    </citation>
    <scope>NUCLEOTIDE SEQUENCE [LARGE SCALE GENOMIC DNA]</scope>
    <source>
        <strain evidence="10 11">An562</strain>
    </source>
</reference>
<comment type="similarity">
    <text evidence="1 4 6">Belongs to the FtsZ family.</text>
</comment>
<dbReference type="InterPro" id="IPR020805">
    <property type="entry name" value="Cell_div_FtsZ_CS"/>
</dbReference>
<dbReference type="PROSITE" id="PS01135">
    <property type="entry name" value="FTSZ_2"/>
    <property type="match status" value="1"/>
</dbReference>
<dbReference type="EMBL" id="JACJKX010000005">
    <property type="protein sequence ID" value="MBM6928385.1"/>
    <property type="molecule type" value="Genomic_DNA"/>
</dbReference>
<dbReference type="Pfam" id="PF12327">
    <property type="entry name" value="FtsZ_C"/>
    <property type="match status" value="1"/>
</dbReference>
<dbReference type="InterPro" id="IPR018316">
    <property type="entry name" value="Tubulin/FtsZ_2-layer-sand-dom"/>
</dbReference>
<evidence type="ECO:0000256" key="1">
    <source>
        <dbReference type="ARBA" id="ARBA00009690"/>
    </source>
</evidence>
<sequence>MFEVLSDNDPRQTVIKVVGVGGGGGNAVEHMIERGAQGIEFIAINTDYTALSHSRAHATLQIGKTGLGAGARPEVGEQAAIEAKDRIRELLQGANLVFITAGMGGGTGTGAAPVVAQIAREMGILTVAVVTKPFSYEGALRMQRAEEGLVKLKQCVDSQIVILNDKLEDELGEDASVSECFAAADDVLFKACAGITEIIQTPGLIGVDFEDLRTVMSERGTAMMGSAMASGPDRARIAAENAVACPLLEGVTLNGARGVLVYITASEETMKMKETKTVMNIITNFTAKGAQVIYGSAYDDSMGDSMRVTVVATGLDGGKEKEVAPIDKPDGEISVWESNKRTFDEPKQADPWQSRQPASQPGGSTQQPVRTLNETQQPAEVKPAEEKSTPVVETKPEQPAAEEKTQDEWEKGWWAIRHDTK</sequence>
<dbReference type="GO" id="GO:0051301">
    <property type="term" value="P:cell division"/>
    <property type="evidence" value="ECO:0007669"/>
    <property type="project" value="UniProtKB-KW"/>
</dbReference>
<feature type="compositionally biased region" description="Polar residues" evidence="7">
    <location>
        <begin position="351"/>
        <end position="378"/>
    </location>
</feature>
<evidence type="ECO:0000256" key="6">
    <source>
        <dbReference type="RuleBase" id="RU000631"/>
    </source>
</evidence>
<keyword evidence="4 6" id="KW-0132">Cell division</keyword>
<organism evidence="10 11">
    <name type="scientific">Parasutterella secunda</name>
    <dbReference type="NCBI Taxonomy" id="626947"/>
    <lineage>
        <taxon>Bacteria</taxon>
        <taxon>Pseudomonadati</taxon>
        <taxon>Pseudomonadota</taxon>
        <taxon>Betaproteobacteria</taxon>
        <taxon>Burkholderiales</taxon>
        <taxon>Sutterellaceae</taxon>
        <taxon>Parasutterella</taxon>
    </lineage>
</organism>
<dbReference type="Proteomes" id="UP000777002">
    <property type="component" value="Unassembled WGS sequence"/>
</dbReference>
<feature type="region of interest" description="Disordered" evidence="7">
    <location>
        <begin position="337"/>
        <end position="421"/>
    </location>
</feature>
<evidence type="ECO:0000256" key="2">
    <source>
        <dbReference type="ARBA" id="ARBA00022741"/>
    </source>
</evidence>
<dbReference type="Pfam" id="PF00091">
    <property type="entry name" value="Tubulin"/>
    <property type="match status" value="1"/>
</dbReference>
<dbReference type="PANTHER" id="PTHR30314:SF3">
    <property type="entry name" value="MITOCHONDRIAL DIVISION PROTEIN FSZA"/>
    <property type="match status" value="1"/>
</dbReference>
<dbReference type="PANTHER" id="PTHR30314">
    <property type="entry name" value="CELL DIVISION PROTEIN FTSZ-RELATED"/>
    <property type="match status" value="1"/>
</dbReference>
<keyword evidence="4" id="KW-0963">Cytoplasm</keyword>
<dbReference type="SUPFAM" id="SSF52490">
    <property type="entry name" value="Tubulin nucleotide-binding domain-like"/>
    <property type="match status" value="1"/>
</dbReference>